<evidence type="ECO:0000256" key="7">
    <source>
        <dbReference type="SAM" id="Coils"/>
    </source>
</evidence>
<dbReference type="InterPro" id="IPR013083">
    <property type="entry name" value="Znf_RING/FYVE/PHD"/>
</dbReference>
<feature type="compositionally biased region" description="Acidic residues" evidence="8">
    <location>
        <begin position="755"/>
        <end position="768"/>
    </location>
</feature>
<dbReference type="Gene3D" id="3.40.50.300">
    <property type="entry name" value="P-loop containing nucleotide triphosphate hydrolases"/>
    <property type="match status" value="1"/>
</dbReference>
<evidence type="ECO:0000256" key="1">
    <source>
        <dbReference type="ARBA" id="ARBA00022723"/>
    </source>
</evidence>
<evidence type="ECO:0000256" key="2">
    <source>
        <dbReference type="ARBA" id="ARBA00022741"/>
    </source>
</evidence>
<dbReference type="OrthoDB" id="448448at2759"/>
<keyword evidence="3" id="KW-0863">Zinc-finger</keyword>
<sequence length="1084" mass="119931">MDSPLPFAGSSNSAKRPLEHLARTDSLSSLNAHLQHDLSLKSGSATPVSGEGSQGFEGVQTAETSVQASPRDVIVIDDGDEVPLGRGKRVKRAHVPDDVEVLHFSSPPADSKKRKGKGKAKEAVVIAEGPGWFFSSTKDQFEARMDNFILANSNLFLPLLPKAKNNYVASLLASVSPQPITPYRPVAQPTAIADGQPVLKDYQLAGLSFLAYLAENGMNGILADEMGLGKTLQTLSLLAYLSEQHGHKGPHLLVCPLSVLGSWMSEIARWLPSFTAIRYHGPAGERERLKSEVAEKEPDLLVTTYEAYTAEAIWFRKKRWAVVVLDEGHRIKNHASNAAEALQNIPSRMRLILSGTPLQNNLVELWALLHFLFPKVFNDHTLKPFQDSFNLSQGLYDQAFLAKSQKLLELIMLRRTKEGVKGQLSVPPREELTLYVPLSPVQRFWYIRILSRSDTMTLGEVFGDSTTFDAAAAELAKQQVLTAEGKKRGPAVARLARLQKALERRQSESGASSEADADDDVIIMGDEAEDGAKQAIARAQSALEDAKKSEAGGGSYQKLMNLLVQLRKCCDHPYLLPNSEPDGDLTIDEHLVAASAKLVALDKLLKDVIPKGERVLVFSGYTRMLDILEDFCALRSYKYARLDGSTSRPRRALDIRLFQQAASPYQLYLISTRAGGLGINLTAATTVVLFDQDWNPQVDIQAIARAHRIGQTKTVKVYRLVTQGSVEEQAMTRLRKKLYLSAKIMDGMRNVSDAPTDEAVNETSQTEDDAPRMTRGELAAILKGGTGALAAKWDTASGDAFDAFRVASFDELCERGRRRDEDKEVSIKIDLGEQVSEEEMERRRKEEEDAERALLEGKEAVTSRKFEGKLYAASNDEIRKEWQNLQKREHVSRTVVIGGHSVARETLSNGSWEAVKTLTSDPKVAAQLGDAKRTKRKFEHQDACLTCGDGGEIYLCSGCPRAYHAGDCSGMSKKDLKAVVQYYCQQHTCSVCLRNTQAAGGLLFRCQTCPAAFCEDDLPTTDLEVVGEVLPEFLLLGYGKRKQAYWIHCPSCVEYWAEYPEAHAAWRKEQEKIEKKAHAEGHVW</sequence>
<gene>
    <name evidence="11" type="ORF">RHTO0S_03e07910g</name>
</gene>
<dbReference type="InterPro" id="IPR049730">
    <property type="entry name" value="SNF2/RAD54-like_C"/>
</dbReference>
<evidence type="ECO:0000256" key="6">
    <source>
        <dbReference type="ARBA" id="ARBA00022840"/>
    </source>
</evidence>
<feature type="region of interest" description="Disordered" evidence="8">
    <location>
        <begin position="752"/>
        <end position="771"/>
    </location>
</feature>
<organism evidence="11">
    <name type="scientific">Rhodotorula toruloides</name>
    <name type="common">Yeast</name>
    <name type="synonym">Rhodosporidium toruloides</name>
    <dbReference type="NCBI Taxonomy" id="5286"/>
    <lineage>
        <taxon>Eukaryota</taxon>
        <taxon>Fungi</taxon>
        <taxon>Dikarya</taxon>
        <taxon>Basidiomycota</taxon>
        <taxon>Pucciniomycotina</taxon>
        <taxon>Microbotryomycetes</taxon>
        <taxon>Sporidiobolales</taxon>
        <taxon>Sporidiobolaceae</taxon>
        <taxon>Rhodotorula</taxon>
    </lineage>
</organism>
<evidence type="ECO:0000256" key="5">
    <source>
        <dbReference type="ARBA" id="ARBA00022833"/>
    </source>
</evidence>
<dbReference type="SUPFAM" id="SSF52540">
    <property type="entry name" value="P-loop containing nucleoside triphosphate hydrolases"/>
    <property type="match status" value="2"/>
</dbReference>
<feature type="region of interest" description="Disordered" evidence="8">
    <location>
        <begin position="1"/>
        <end position="22"/>
    </location>
</feature>
<accession>A0A061AL61</accession>
<dbReference type="SUPFAM" id="SSF57903">
    <property type="entry name" value="FYVE/PHD zinc finger"/>
    <property type="match status" value="1"/>
</dbReference>
<dbReference type="PANTHER" id="PTHR10799">
    <property type="entry name" value="SNF2/RAD54 HELICASE FAMILY"/>
    <property type="match status" value="1"/>
</dbReference>
<dbReference type="CDD" id="cd17919">
    <property type="entry name" value="DEXHc_Snf"/>
    <property type="match status" value="1"/>
</dbReference>
<reference evidence="11" key="1">
    <citation type="journal article" date="2014" name="Genome Announc.">
        <title>Draft genome sequence of Rhodosporidium toruloides CECT1137, an oleaginous yeast of biotechnological interest.</title>
        <authorList>
            <person name="Morin N."/>
            <person name="Calcas X."/>
            <person name="Devillers H."/>
            <person name="Durrens P."/>
            <person name="Sherman D.J."/>
            <person name="Nicaud J.-M."/>
            <person name="Neuveglise C."/>
        </authorList>
    </citation>
    <scope>NUCLEOTIDE SEQUENCE</scope>
    <source>
        <strain evidence="11">CECT1137</strain>
    </source>
</reference>
<dbReference type="InterPro" id="IPR027417">
    <property type="entry name" value="P-loop_NTPase"/>
</dbReference>
<dbReference type="InterPro" id="IPR038718">
    <property type="entry name" value="SNF2-like_sf"/>
</dbReference>
<dbReference type="InterPro" id="IPR014001">
    <property type="entry name" value="Helicase_ATP-bd"/>
</dbReference>
<evidence type="ECO:0000256" key="3">
    <source>
        <dbReference type="ARBA" id="ARBA00022771"/>
    </source>
</evidence>
<keyword evidence="5" id="KW-0862">Zinc</keyword>
<feature type="region of interest" description="Disordered" evidence="8">
    <location>
        <begin position="41"/>
        <end position="68"/>
    </location>
</feature>
<keyword evidence="2" id="KW-0547">Nucleotide-binding</keyword>
<evidence type="ECO:0000313" key="11">
    <source>
        <dbReference type="EMBL" id="CDR38299.1"/>
    </source>
</evidence>
<keyword evidence="4" id="KW-0378">Hydrolase</keyword>
<evidence type="ECO:0000259" key="10">
    <source>
        <dbReference type="PROSITE" id="PS51194"/>
    </source>
</evidence>
<dbReference type="EMBL" id="LK052938">
    <property type="protein sequence ID" value="CDR38299.1"/>
    <property type="molecule type" value="Genomic_DNA"/>
</dbReference>
<dbReference type="SMART" id="SM00487">
    <property type="entry name" value="DEXDc"/>
    <property type="match status" value="1"/>
</dbReference>
<dbReference type="GO" id="GO:0008270">
    <property type="term" value="F:zinc ion binding"/>
    <property type="evidence" value="ECO:0007669"/>
    <property type="project" value="UniProtKB-KW"/>
</dbReference>
<dbReference type="Pfam" id="PF00176">
    <property type="entry name" value="SNF2-rel_dom"/>
    <property type="match status" value="1"/>
</dbReference>
<dbReference type="PROSITE" id="PS51194">
    <property type="entry name" value="HELICASE_CTER"/>
    <property type="match status" value="1"/>
</dbReference>
<dbReference type="PROSITE" id="PS51192">
    <property type="entry name" value="HELICASE_ATP_BIND_1"/>
    <property type="match status" value="1"/>
</dbReference>
<proteinExistence type="predicted"/>
<dbReference type="InterPro" id="IPR001965">
    <property type="entry name" value="Znf_PHD"/>
</dbReference>
<keyword evidence="7" id="KW-0175">Coiled coil</keyword>
<dbReference type="InterPro" id="IPR011011">
    <property type="entry name" value="Znf_FYVE_PHD"/>
</dbReference>
<dbReference type="GO" id="GO:0005524">
    <property type="term" value="F:ATP binding"/>
    <property type="evidence" value="ECO:0007669"/>
    <property type="project" value="InterPro"/>
</dbReference>
<dbReference type="InterPro" id="IPR001650">
    <property type="entry name" value="Helicase_C-like"/>
</dbReference>
<dbReference type="CDD" id="cd15566">
    <property type="entry name" value="PHD3_NSD"/>
    <property type="match status" value="1"/>
</dbReference>
<dbReference type="SMART" id="SM00490">
    <property type="entry name" value="HELICc"/>
    <property type="match status" value="1"/>
</dbReference>
<protein>
    <submittedName>
        <fullName evidence="11">RHTO0S03e07910g1_1</fullName>
    </submittedName>
</protein>
<dbReference type="InterPro" id="IPR000330">
    <property type="entry name" value="SNF2_N"/>
</dbReference>
<evidence type="ECO:0000256" key="4">
    <source>
        <dbReference type="ARBA" id="ARBA00022801"/>
    </source>
</evidence>
<dbReference type="AlphaFoldDB" id="A0A061AL61"/>
<evidence type="ECO:0000256" key="8">
    <source>
        <dbReference type="SAM" id="MobiDB-lite"/>
    </source>
</evidence>
<name>A0A061AL61_RHOTO</name>
<feature type="domain" description="Helicase C-terminal" evidence="10">
    <location>
        <begin position="600"/>
        <end position="756"/>
    </location>
</feature>
<dbReference type="SMART" id="SM00249">
    <property type="entry name" value="PHD"/>
    <property type="match status" value="1"/>
</dbReference>
<dbReference type="Pfam" id="PF00271">
    <property type="entry name" value="Helicase_C"/>
    <property type="match status" value="1"/>
</dbReference>
<dbReference type="Gene3D" id="3.40.50.10810">
    <property type="entry name" value="Tandem AAA-ATPase domain"/>
    <property type="match status" value="1"/>
</dbReference>
<evidence type="ECO:0000259" key="9">
    <source>
        <dbReference type="PROSITE" id="PS51192"/>
    </source>
</evidence>
<keyword evidence="6" id="KW-0067">ATP-binding</keyword>
<dbReference type="Gene3D" id="3.30.40.10">
    <property type="entry name" value="Zinc/RING finger domain, C3HC4 (zinc finger)"/>
    <property type="match status" value="1"/>
</dbReference>
<dbReference type="GO" id="GO:0016787">
    <property type="term" value="F:hydrolase activity"/>
    <property type="evidence" value="ECO:0007669"/>
    <property type="project" value="UniProtKB-KW"/>
</dbReference>
<feature type="coiled-coil region" evidence="7">
    <location>
        <begin position="828"/>
        <end position="856"/>
    </location>
</feature>
<dbReference type="CDD" id="cd18793">
    <property type="entry name" value="SF2_C_SNF"/>
    <property type="match status" value="1"/>
</dbReference>
<feature type="domain" description="Helicase ATP-binding" evidence="9">
    <location>
        <begin position="211"/>
        <end position="375"/>
    </location>
</feature>
<keyword evidence="1" id="KW-0479">Metal-binding</keyword>